<dbReference type="EMBL" id="JACCFH010000001">
    <property type="protein sequence ID" value="NYG33170.1"/>
    <property type="molecule type" value="Genomic_DNA"/>
</dbReference>
<evidence type="ECO:0000313" key="2">
    <source>
        <dbReference type="Proteomes" id="UP000518288"/>
    </source>
</evidence>
<sequence length="86" mass="9281">MSMVFVPASNPATARSFAVFLVDAAANALHKLSTRIAEAGQPYEPRTAEELIEWANSYEATQPSYAADLRAAALHAQEIAGRAKYN</sequence>
<evidence type="ECO:0000313" key="1">
    <source>
        <dbReference type="EMBL" id="NYG33170.1"/>
    </source>
</evidence>
<dbReference type="RefSeq" id="WP_179633971.1">
    <property type="nucleotide sequence ID" value="NZ_JACCFH010000001.1"/>
</dbReference>
<accession>A0A7Y9R0X3</accession>
<proteinExistence type="predicted"/>
<dbReference type="Proteomes" id="UP000518288">
    <property type="component" value="Unassembled WGS sequence"/>
</dbReference>
<name>A0A7Y9R0X3_9BURK</name>
<gene>
    <name evidence="1" type="ORF">BDD16_002156</name>
</gene>
<reference evidence="1 2" key="1">
    <citation type="submission" date="2020-07" db="EMBL/GenBank/DDBJ databases">
        <title>Genomic Encyclopedia of Archaeal and Bacterial Type Strains, Phase II (KMG-II): from individual species to whole genera.</title>
        <authorList>
            <person name="Goeker M."/>
        </authorList>
    </citation>
    <scope>NUCLEOTIDE SEQUENCE [LARGE SCALE GENOMIC DNA]</scope>
    <source>
        <strain evidence="1 2">DSM 21226</strain>
    </source>
</reference>
<comment type="caution">
    <text evidence="1">The sequence shown here is derived from an EMBL/GenBank/DDBJ whole genome shotgun (WGS) entry which is preliminary data.</text>
</comment>
<protein>
    <submittedName>
        <fullName evidence="1">Uncharacterized protein</fullName>
    </submittedName>
</protein>
<keyword evidence="2" id="KW-1185">Reference proteome</keyword>
<organism evidence="1 2">
    <name type="scientific">Sphaerotilus montanus</name>
    <dbReference type="NCBI Taxonomy" id="522889"/>
    <lineage>
        <taxon>Bacteria</taxon>
        <taxon>Pseudomonadati</taxon>
        <taxon>Pseudomonadota</taxon>
        <taxon>Betaproteobacteria</taxon>
        <taxon>Burkholderiales</taxon>
        <taxon>Sphaerotilaceae</taxon>
        <taxon>Sphaerotilus</taxon>
    </lineage>
</organism>
<dbReference type="AlphaFoldDB" id="A0A7Y9R0X3"/>